<keyword evidence="2" id="KW-0436">Ligase</keyword>
<dbReference type="EMBL" id="CP046052">
    <property type="protein sequence ID" value="QGM47243.1"/>
    <property type="molecule type" value="Genomic_DNA"/>
</dbReference>
<dbReference type="InterPro" id="IPR050856">
    <property type="entry name" value="Biotin_carboxylase_complex"/>
</dbReference>
<dbReference type="GO" id="GO:0016874">
    <property type="term" value="F:ligase activity"/>
    <property type="evidence" value="ECO:0007669"/>
    <property type="project" value="UniProtKB-KW"/>
</dbReference>
<dbReference type="Gene3D" id="3.30.700.40">
    <property type="match status" value="1"/>
</dbReference>
<dbReference type="InterPro" id="IPR011764">
    <property type="entry name" value="Biotin_carboxylation_dom"/>
</dbReference>
<keyword evidence="11" id="KW-1185">Reference proteome</keyword>
<dbReference type="Pfam" id="PF02786">
    <property type="entry name" value="CPSase_L_D2"/>
    <property type="match status" value="1"/>
</dbReference>
<dbReference type="CDD" id="cd06850">
    <property type="entry name" value="biotinyl_domain"/>
    <property type="match status" value="1"/>
</dbReference>
<proteinExistence type="predicted"/>
<dbReference type="GO" id="GO:0046872">
    <property type="term" value="F:metal ion binding"/>
    <property type="evidence" value="ECO:0007669"/>
    <property type="project" value="InterPro"/>
</dbReference>
<evidence type="ECO:0000256" key="4">
    <source>
        <dbReference type="ARBA" id="ARBA00022840"/>
    </source>
</evidence>
<dbReference type="OrthoDB" id="9763189at2"/>
<evidence type="ECO:0000259" key="8">
    <source>
        <dbReference type="PROSITE" id="PS50975"/>
    </source>
</evidence>
<dbReference type="Proteomes" id="UP000309061">
    <property type="component" value="Chromosome"/>
</dbReference>
<dbReference type="Pfam" id="PF00364">
    <property type="entry name" value="Biotin_lipoyl"/>
    <property type="match status" value="1"/>
</dbReference>
<organism evidence="10 11">
    <name type="scientific">Methylocystis heyeri</name>
    <dbReference type="NCBI Taxonomy" id="391905"/>
    <lineage>
        <taxon>Bacteria</taxon>
        <taxon>Pseudomonadati</taxon>
        <taxon>Pseudomonadota</taxon>
        <taxon>Alphaproteobacteria</taxon>
        <taxon>Hyphomicrobiales</taxon>
        <taxon>Methylocystaceae</taxon>
        <taxon>Methylocystis</taxon>
    </lineage>
</organism>
<dbReference type="FunFam" id="3.30.470.20:FF:000028">
    <property type="entry name" value="Methylcrotonoyl-CoA carboxylase subunit alpha, mitochondrial"/>
    <property type="match status" value="1"/>
</dbReference>
<feature type="domain" description="Lipoyl-binding" evidence="7">
    <location>
        <begin position="588"/>
        <end position="664"/>
    </location>
</feature>
<gene>
    <name evidence="10" type="ORF">H2LOC_016960</name>
</gene>
<dbReference type="Gene3D" id="3.30.470.20">
    <property type="entry name" value="ATP-grasp fold, B domain"/>
    <property type="match status" value="1"/>
</dbReference>
<reference evidence="10 11" key="1">
    <citation type="submission" date="2019-11" db="EMBL/GenBank/DDBJ databases">
        <title>The genome sequence of Methylocystis heyeri.</title>
        <authorList>
            <person name="Oshkin I.Y."/>
            <person name="Miroshnikov K."/>
            <person name="Dedysh S.N."/>
        </authorList>
    </citation>
    <scope>NUCLEOTIDE SEQUENCE [LARGE SCALE GENOMIC DNA]</scope>
    <source>
        <strain evidence="10 11">H2</strain>
    </source>
</reference>
<dbReference type="PANTHER" id="PTHR18866">
    <property type="entry name" value="CARBOXYLASE:PYRUVATE/ACETYL-COA/PROPIONYL-COA CARBOXYLASE"/>
    <property type="match status" value="1"/>
</dbReference>
<dbReference type="SUPFAM" id="SSF51230">
    <property type="entry name" value="Single hybrid motif"/>
    <property type="match status" value="1"/>
</dbReference>
<dbReference type="InterPro" id="IPR011761">
    <property type="entry name" value="ATP-grasp"/>
</dbReference>
<dbReference type="InterPro" id="IPR011053">
    <property type="entry name" value="Single_hybrid_motif"/>
</dbReference>
<evidence type="ECO:0000256" key="6">
    <source>
        <dbReference type="PROSITE-ProRule" id="PRU00409"/>
    </source>
</evidence>
<accession>A0A6B8KKY2</accession>
<feature type="domain" description="Biotin carboxylation" evidence="9">
    <location>
        <begin position="1"/>
        <end position="446"/>
    </location>
</feature>
<keyword evidence="5" id="KW-0092">Biotin</keyword>
<evidence type="ECO:0000259" key="7">
    <source>
        <dbReference type="PROSITE" id="PS50968"/>
    </source>
</evidence>
<dbReference type="PROSITE" id="PS50975">
    <property type="entry name" value="ATP_GRASP"/>
    <property type="match status" value="1"/>
</dbReference>
<dbReference type="InterPro" id="IPR011054">
    <property type="entry name" value="Rudment_hybrid_motif"/>
</dbReference>
<dbReference type="SUPFAM" id="SSF52440">
    <property type="entry name" value="PreATP-grasp domain"/>
    <property type="match status" value="1"/>
</dbReference>
<dbReference type="PROSITE" id="PS00867">
    <property type="entry name" value="CPSASE_2"/>
    <property type="match status" value="1"/>
</dbReference>
<dbReference type="SUPFAM" id="SSF51246">
    <property type="entry name" value="Rudiment single hybrid motif"/>
    <property type="match status" value="1"/>
</dbReference>
<evidence type="ECO:0000313" key="11">
    <source>
        <dbReference type="Proteomes" id="UP000309061"/>
    </source>
</evidence>
<dbReference type="FunFam" id="3.30.1490.20:FF:000003">
    <property type="entry name" value="acetyl-CoA carboxylase isoform X1"/>
    <property type="match status" value="1"/>
</dbReference>
<dbReference type="RefSeq" id="WP_136497504.1">
    <property type="nucleotide sequence ID" value="NZ_CP046052.1"/>
</dbReference>
<dbReference type="InterPro" id="IPR016185">
    <property type="entry name" value="PreATP-grasp_dom_sf"/>
</dbReference>
<dbReference type="InterPro" id="IPR000089">
    <property type="entry name" value="Biotin_lipoyl"/>
</dbReference>
<protein>
    <submittedName>
        <fullName evidence="10">3-methylcrotonyl-CoA carboxylase</fullName>
    </submittedName>
</protein>
<evidence type="ECO:0000259" key="9">
    <source>
        <dbReference type="PROSITE" id="PS50979"/>
    </source>
</evidence>
<dbReference type="KEGG" id="mhey:H2LOC_016960"/>
<evidence type="ECO:0000313" key="10">
    <source>
        <dbReference type="EMBL" id="QGM47243.1"/>
    </source>
</evidence>
<dbReference type="FunFam" id="3.40.50.20:FF:000010">
    <property type="entry name" value="Propionyl-CoA carboxylase subunit alpha"/>
    <property type="match status" value="1"/>
</dbReference>
<dbReference type="Pfam" id="PF02785">
    <property type="entry name" value="Biotin_carb_C"/>
    <property type="match status" value="1"/>
</dbReference>
<evidence type="ECO:0000256" key="2">
    <source>
        <dbReference type="ARBA" id="ARBA00022598"/>
    </source>
</evidence>
<comment type="cofactor">
    <cofactor evidence="1">
        <name>biotin</name>
        <dbReference type="ChEBI" id="CHEBI:57586"/>
    </cofactor>
</comment>
<keyword evidence="3 6" id="KW-0547">Nucleotide-binding</keyword>
<sequence length="669" mass="72251">MFRKLLIANRGEIACRVIRTARRLGISTVAIYSQADSAAMHVGLADEAFPIGPAPARESYLAIGKIIGVARACGAEAVHPGYGFLSENPEFAESCAAAGLVFIGPPAAAMRIMGVKTSAKALMERLGAPVAPGYHGDAFDLQTLTREAERIGFPLLIKAAGGGGGRGMRLVGRLDEMPEAVASARREALAAFGDERLLLEKRLEHPRHIEVQIFSDACGACVAFPERDCSVQRRRQKIIEETPAPGLSRQMRRDLRGAAVSAAKAVGYVGAGTVEFLVEDEAYFFLEMNTRLQVEHPITEMISGCDLVEWQLRVADGERLPVAQEELEFSGCAIEARLCAEDASSDFMPSVGEIVHFRAPPEQAGFRLDAGVRPGDRITHHYDSLLAKAIAWGEGRSEAIARLRHALGAFEVAGVETNLDLLRAVLDSEDFRRGGTDINFLERRLESLLRRTPLSANDETFLFAAAVVSWIGNLRDSSRAAASSYGDPSSPWFSGDGWRLNASASSVVAFELGQRRLSGRISIAAEEFELDAGNDVATVAHRFDGDRLRLRVSGIERELGLVRRGAQIIVFLEGRAHTFNCRDEGSASASGKEPPPELYAPIPARVARVLVSAGEKVTKGETLLILEAMKMEIAMKAPRDGQIASVFCSEGDLLSEGERLVELSGDQAS</sequence>
<keyword evidence="4 6" id="KW-0067">ATP-binding</keyword>
<dbReference type="GO" id="GO:0005524">
    <property type="term" value="F:ATP binding"/>
    <property type="evidence" value="ECO:0007669"/>
    <property type="project" value="UniProtKB-UniRule"/>
</dbReference>
<dbReference type="PANTHER" id="PTHR18866:SF33">
    <property type="entry name" value="METHYLCROTONOYL-COA CARBOXYLASE SUBUNIT ALPHA, MITOCHONDRIAL-RELATED"/>
    <property type="match status" value="1"/>
</dbReference>
<dbReference type="PROSITE" id="PS50979">
    <property type="entry name" value="BC"/>
    <property type="match status" value="1"/>
</dbReference>
<dbReference type="Pfam" id="PF00289">
    <property type="entry name" value="Biotin_carb_N"/>
    <property type="match status" value="1"/>
</dbReference>
<dbReference type="PROSITE" id="PS00188">
    <property type="entry name" value="BIOTIN"/>
    <property type="match status" value="1"/>
</dbReference>
<dbReference type="InterPro" id="IPR005482">
    <property type="entry name" value="Biotin_COase_C"/>
</dbReference>
<dbReference type="Gene3D" id="2.40.50.100">
    <property type="match status" value="1"/>
</dbReference>
<dbReference type="InterPro" id="IPR001882">
    <property type="entry name" value="Biotin_BS"/>
</dbReference>
<evidence type="ECO:0000256" key="1">
    <source>
        <dbReference type="ARBA" id="ARBA00001953"/>
    </source>
</evidence>
<name>A0A6B8KKY2_9HYPH</name>
<dbReference type="PROSITE" id="PS50968">
    <property type="entry name" value="BIOTINYL_LIPOYL"/>
    <property type="match status" value="1"/>
</dbReference>
<evidence type="ECO:0000256" key="3">
    <source>
        <dbReference type="ARBA" id="ARBA00022741"/>
    </source>
</evidence>
<dbReference type="PROSITE" id="PS00866">
    <property type="entry name" value="CPSASE_1"/>
    <property type="match status" value="1"/>
</dbReference>
<dbReference type="SUPFAM" id="SSF56059">
    <property type="entry name" value="Glutathione synthetase ATP-binding domain-like"/>
    <property type="match status" value="1"/>
</dbReference>
<dbReference type="Pfam" id="PF21139">
    <property type="entry name" value="BT_MCC_alpha"/>
    <property type="match status" value="1"/>
</dbReference>
<dbReference type="InterPro" id="IPR005481">
    <property type="entry name" value="BC-like_N"/>
</dbReference>
<feature type="domain" description="ATP-grasp" evidence="8">
    <location>
        <begin position="120"/>
        <end position="316"/>
    </location>
</feature>
<dbReference type="InterPro" id="IPR048429">
    <property type="entry name" value="MCC_alpha_BT"/>
</dbReference>
<dbReference type="SMART" id="SM00878">
    <property type="entry name" value="Biotin_carb_C"/>
    <property type="match status" value="1"/>
</dbReference>
<dbReference type="AlphaFoldDB" id="A0A6B8KKY2"/>
<evidence type="ECO:0000256" key="5">
    <source>
        <dbReference type="ARBA" id="ARBA00023267"/>
    </source>
</evidence>
<dbReference type="InterPro" id="IPR005479">
    <property type="entry name" value="CPAse_ATP-bd"/>
</dbReference>